<gene>
    <name evidence="1" type="ORF">CYMTET_42678</name>
</gene>
<proteinExistence type="predicted"/>
<dbReference type="AlphaFoldDB" id="A0AAE0C3K5"/>
<reference evidence="1 2" key="1">
    <citation type="journal article" date="2015" name="Genome Biol. Evol.">
        <title>Comparative Genomics of a Bacterivorous Green Alga Reveals Evolutionary Causalities and Consequences of Phago-Mixotrophic Mode of Nutrition.</title>
        <authorList>
            <person name="Burns J.A."/>
            <person name="Paasch A."/>
            <person name="Narechania A."/>
            <person name="Kim E."/>
        </authorList>
    </citation>
    <scope>NUCLEOTIDE SEQUENCE [LARGE SCALE GENOMIC DNA]</scope>
    <source>
        <strain evidence="1 2">PLY_AMNH</strain>
    </source>
</reference>
<accession>A0AAE0C3K5</accession>
<name>A0AAE0C3K5_9CHLO</name>
<sequence>MLGEAVDDMLGAAVGGMLGEAVDDMLGEAVGDSVVGDTVVGVALGDPVADPVGAAVGGMLGEAVDDMLGAAVGGMLEAVGGVVGSAVDVAVETMHLRTTAASPSTTLPSLLSPPTQSASWAASEGFLGVTAIPTSSPVTHTYNSTLLLTIADWLDGVRMTVQQPHVP</sequence>
<comment type="caution">
    <text evidence="1">The sequence shown here is derived from an EMBL/GenBank/DDBJ whole genome shotgun (WGS) entry which is preliminary data.</text>
</comment>
<evidence type="ECO:0000313" key="1">
    <source>
        <dbReference type="EMBL" id="KAK3247831.1"/>
    </source>
</evidence>
<evidence type="ECO:0000313" key="2">
    <source>
        <dbReference type="Proteomes" id="UP001190700"/>
    </source>
</evidence>
<organism evidence="1 2">
    <name type="scientific">Cymbomonas tetramitiformis</name>
    <dbReference type="NCBI Taxonomy" id="36881"/>
    <lineage>
        <taxon>Eukaryota</taxon>
        <taxon>Viridiplantae</taxon>
        <taxon>Chlorophyta</taxon>
        <taxon>Pyramimonadophyceae</taxon>
        <taxon>Pyramimonadales</taxon>
        <taxon>Pyramimonadaceae</taxon>
        <taxon>Cymbomonas</taxon>
    </lineage>
</organism>
<keyword evidence="2" id="KW-1185">Reference proteome</keyword>
<dbReference type="EMBL" id="LGRX02028627">
    <property type="protein sequence ID" value="KAK3247831.1"/>
    <property type="molecule type" value="Genomic_DNA"/>
</dbReference>
<dbReference type="Proteomes" id="UP001190700">
    <property type="component" value="Unassembled WGS sequence"/>
</dbReference>
<protein>
    <submittedName>
        <fullName evidence="1">Uncharacterized protein</fullName>
    </submittedName>
</protein>